<accession>A0ABU1FPM0</accession>
<dbReference type="PANTHER" id="PTHR37017:SF10">
    <property type="entry name" value="AB HYDROLASE-1 DOMAIN-CONTAINING PROTEIN"/>
    <property type="match status" value="1"/>
</dbReference>
<dbReference type="InterPro" id="IPR000073">
    <property type="entry name" value="AB_hydrolase_1"/>
</dbReference>
<feature type="domain" description="AB hydrolase-1" evidence="1">
    <location>
        <begin position="4"/>
        <end position="227"/>
    </location>
</feature>
<dbReference type="GO" id="GO:0016787">
    <property type="term" value="F:hydrolase activity"/>
    <property type="evidence" value="ECO:0007669"/>
    <property type="project" value="UniProtKB-KW"/>
</dbReference>
<proteinExistence type="predicted"/>
<dbReference type="InterPro" id="IPR029058">
    <property type="entry name" value="AB_hydrolase_fold"/>
</dbReference>
<protein>
    <submittedName>
        <fullName evidence="2">Alpha/beta fold hydrolase</fullName>
    </submittedName>
</protein>
<dbReference type="Proteomes" id="UP001260872">
    <property type="component" value="Unassembled WGS sequence"/>
</dbReference>
<dbReference type="RefSeq" id="WP_310535985.1">
    <property type="nucleotide sequence ID" value="NZ_BAAAOC010000008.1"/>
</dbReference>
<keyword evidence="3" id="KW-1185">Reference proteome</keyword>
<organism evidence="2 3">
    <name type="scientific">Nesterenkonia flava</name>
    <dbReference type="NCBI Taxonomy" id="469799"/>
    <lineage>
        <taxon>Bacteria</taxon>
        <taxon>Bacillati</taxon>
        <taxon>Actinomycetota</taxon>
        <taxon>Actinomycetes</taxon>
        <taxon>Micrococcales</taxon>
        <taxon>Micrococcaceae</taxon>
        <taxon>Nesterenkonia</taxon>
    </lineage>
</organism>
<evidence type="ECO:0000313" key="2">
    <source>
        <dbReference type="EMBL" id="MDR5710594.1"/>
    </source>
</evidence>
<dbReference type="Pfam" id="PF12697">
    <property type="entry name" value="Abhydrolase_6"/>
    <property type="match status" value="1"/>
</dbReference>
<sequence>MSTFVLTSGAWHGGWCWQRVAPLLRDAGHEVHTPTLTGLSDAAHLISPSVGLETHVTDVVSLIEAYDLRDVILVGHSYAGQVITGVADRVSERISRRVHLDGFIGDGQPAIDLLPEKVAHHYYESVAEAGFGWLIPPRPLEKLGVTDQRDIDWLVPRLTPHPWKTYTDPLPLSGAYQEVTGVYVECVDWMRVFQPFHEQAAAAGWDTYEVATGHEAMVTAPAELAEVLRTIADRAAVSAPKHD</sequence>
<dbReference type="InterPro" id="IPR052897">
    <property type="entry name" value="Sec-Metab_Biosynth_Hydrolase"/>
</dbReference>
<reference evidence="3" key="1">
    <citation type="submission" date="2023-07" db="EMBL/GenBank/DDBJ databases">
        <title>Description of three actinobacteria isolated from air of manufacturing shop in a pharmaceutical factory.</title>
        <authorList>
            <person name="Zhang D.-F."/>
        </authorList>
    </citation>
    <scope>NUCLEOTIDE SEQUENCE [LARGE SCALE GENOMIC DNA]</scope>
    <source>
        <strain evidence="3">CCTCC AB 207010</strain>
    </source>
</reference>
<evidence type="ECO:0000259" key="1">
    <source>
        <dbReference type="Pfam" id="PF12697"/>
    </source>
</evidence>
<keyword evidence="2" id="KW-0378">Hydrolase</keyword>
<evidence type="ECO:0000313" key="3">
    <source>
        <dbReference type="Proteomes" id="UP001260872"/>
    </source>
</evidence>
<name>A0ABU1FPM0_9MICC</name>
<comment type="caution">
    <text evidence="2">The sequence shown here is derived from an EMBL/GenBank/DDBJ whole genome shotgun (WGS) entry which is preliminary data.</text>
</comment>
<dbReference type="PANTHER" id="PTHR37017">
    <property type="entry name" value="AB HYDROLASE-1 DOMAIN-CONTAINING PROTEIN-RELATED"/>
    <property type="match status" value="1"/>
</dbReference>
<dbReference type="Gene3D" id="3.40.50.1820">
    <property type="entry name" value="alpha/beta hydrolase"/>
    <property type="match status" value="1"/>
</dbReference>
<gene>
    <name evidence="2" type="ORF">RH857_00355</name>
</gene>
<dbReference type="EMBL" id="JAVKGT010000001">
    <property type="protein sequence ID" value="MDR5710594.1"/>
    <property type="molecule type" value="Genomic_DNA"/>
</dbReference>
<dbReference type="SUPFAM" id="SSF53474">
    <property type="entry name" value="alpha/beta-Hydrolases"/>
    <property type="match status" value="1"/>
</dbReference>